<accession>A0A0F9P6C5</accession>
<organism evidence="2">
    <name type="scientific">marine sediment metagenome</name>
    <dbReference type="NCBI Taxonomy" id="412755"/>
    <lineage>
        <taxon>unclassified sequences</taxon>
        <taxon>metagenomes</taxon>
        <taxon>ecological metagenomes</taxon>
    </lineage>
</organism>
<gene>
    <name evidence="2" type="ORF">LCGC14_0882620</name>
</gene>
<protein>
    <submittedName>
        <fullName evidence="2">Uncharacterized protein</fullName>
    </submittedName>
</protein>
<comment type="caution">
    <text evidence="2">The sequence shown here is derived from an EMBL/GenBank/DDBJ whole genome shotgun (WGS) entry which is preliminary data.</text>
</comment>
<feature type="compositionally biased region" description="Low complexity" evidence="1">
    <location>
        <begin position="1"/>
        <end position="17"/>
    </location>
</feature>
<reference evidence="2" key="1">
    <citation type="journal article" date="2015" name="Nature">
        <title>Complex archaea that bridge the gap between prokaryotes and eukaryotes.</title>
        <authorList>
            <person name="Spang A."/>
            <person name="Saw J.H."/>
            <person name="Jorgensen S.L."/>
            <person name="Zaremba-Niedzwiedzka K."/>
            <person name="Martijn J."/>
            <person name="Lind A.E."/>
            <person name="van Eijk R."/>
            <person name="Schleper C."/>
            <person name="Guy L."/>
            <person name="Ettema T.J."/>
        </authorList>
    </citation>
    <scope>NUCLEOTIDE SEQUENCE</scope>
</reference>
<sequence length="124" mass="13654">MSTSTLKAALKTDTTAKGSTSSKNPKWYNEQKRLFIQEMANSPNESTRVEVAGSEYVPAGTLKYMLENEQDTDVLRIVLLNPRTPLKAIGVFTDDDRATAFDNDEEVAAHLKIRANGSTGSDEE</sequence>
<evidence type="ECO:0000313" key="2">
    <source>
        <dbReference type="EMBL" id="KKN25634.1"/>
    </source>
</evidence>
<feature type="region of interest" description="Disordered" evidence="1">
    <location>
        <begin position="1"/>
        <end position="26"/>
    </location>
</feature>
<proteinExistence type="predicted"/>
<dbReference type="EMBL" id="LAZR01002786">
    <property type="protein sequence ID" value="KKN25634.1"/>
    <property type="molecule type" value="Genomic_DNA"/>
</dbReference>
<name>A0A0F9P6C5_9ZZZZ</name>
<dbReference type="AlphaFoldDB" id="A0A0F9P6C5"/>
<evidence type="ECO:0000256" key="1">
    <source>
        <dbReference type="SAM" id="MobiDB-lite"/>
    </source>
</evidence>